<dbReference type="SUPFAM" id="SSF52540">
    <property type="entry name" value="P-loop containing nucleoside triphosphate hydrolases"/>
    <property type="match status" value="1"/>
</dbReference>
<evidence type="ECO:0000256" key="3">
    <source>
        <dbReference type="ARBA" id="ARBA00022840"/>
    </source>
</evidence>
<dbReference type="PANTHER" id="PTHR43158:SF2">
    <property type="entry name" value="SKFA PEPTIDE EXPORT ATP-BINDING PROTEIN SKFE"/>
    <property type="match status" value="1"/>
</dbReference>
<dbReference type="Gene3D" id="3.40.50.300">
    <property type="entry name" value="P-loop containing nucleotide triphosphate hydrolases"/>
    <property type="match status" value="1"/>
</dbReference>
<dbReference type="InterPro" id="IPR003439">
    <property type="entry name" value="ABC_transporter-like_ATP-bd"/>
</dbReference>
<dbReference type="EMBL" id="CAEZVZ010000052">
    <property type="protein sequence ID" value="CAB4641889.1"/>
    <property type="molecule type" value="Genomic_DNA"/>
</dbReference>
<dbReference type="GO" id="GO:0016020">
    <property type="term" value="C:membrane"/>
    <property type="evidence" value="ECO:0007669"/>
    <property type="project" value="InterPro"/>
</dbReference>
<reference evidence="5" key="1">
    <citation type="submission" date="2020-05" db="EMBL/GenBank/DDBJ databases">
        <authorList>
            <person name="Chiriac C."/>
            <person name="Salcher M."/>
            <person name="Ghai R."/>
            <person name="Kavagutti S V."/>
        </authorList>
    </citation>
    <scope>NUCLEOTIDE SEQUENCE</scope>
</reference>
<dbReference type="AlphaFoldDB" id="A0A6J6K1Y6"/>
<dbReference type="GO" id="GO:0016887">
    <property type="term" value="F:ATP hydrolysis activity"/>
    <property type="evidence" value="ECO:0007669"/>
    <property type="project" value="InterPro"/>
</dbReference>
<accession>A0A6J6K1Y6</accession>
<keyword evidence="2" id="KW-0547">Nucleotide-binding</keyword>
<evidence type="ECO:0000256" key="1">
    <source>
        <dbReference type="ARBA" id="ARBA00022448"/>
    </source>
</evidence>
<name>A0A6J6K1Y6_9ZZZZ</name>
<dbReference type="GO" id="GO:0005524">
    <property type="term" value="F:ATP binding"/>
    <property type="evidence" value="ECO:0007669"/>
    <property type="project" value="UniProtKB-KW"/>
</dbReference>
<dbReference type="CDD" id="cd03225">
    <property type="entry name" value="ABC_cobalt_CbiO_domain1"/>
    <property type="match status" value="1"/>
</dbReference>
<dbReference type="InterPro" id="IPR015856">
    <property type="entry name" value="ABC_transpr_CbiO/EcfA_su"/>
</dbReference>
<dbReference type="InterPro" id="IPR003593">
    <property type="entry name" value="AAA+_ATPase"/>
</dbReference>
<dbReference type="PROSITE" id="PS50893">
    <property type="entry name" value="ABC_TRANSPORTER_2"/>
    <property type="match status" value="1"/>
</dbReference>
<evidence type="ECO:0000313" key="5">
    <source>
        <dbReference type="EMBL" id="CAB4641889.1"/>
    </source>
</evidence>
<organism evidence="5">
    <name type="scientific">freshwater metagenome</name>
    <dbReference type="NCBI Taxonomy" id="449393"/>
    <lineage>
        <taxon>unclassified sequences</taxon>
        <taxon>metagenomes</taxon>
        <taxon>ecological metagenomes</taxon>
    </lineage>
</organism>
<dbReference type="PANTHER" id="PTHR43158">
    <property type="entry name" value="SKFA PEPTIDE EXPORT ATP-BINDING PROTEIN SKFE"/>
    <property type="match status" value="1"/>
</dbReference>
<dbReference type="GO" id="GO:0055085">
    <property type="term" value="P:transmembrane transport"/>
    <property type="evidence" value="ECO:0007669"/>
    <property type="project" value="InterPro"/>
</dbReference>
<feature type="domain" description="ABC transporter" evidence="4">
    <location>
        <begin position="7"/>
        <end position="247"/>
    </location>
</feature>
<dbReference type="SMART" id="SM00382">
    <property type="entry name" value="AAA"/>
    <property type="match status" value="1"/>
</dbReference>
<evidence type="ECO:0000256" key="2">
    <source>
        <dbReference type="ARBA" id="ARBA00022741"/>
    </source>
</evidence>
<gene>
    <name evidence="5" type="ORF">UFOPK2162_00511</name>
</gene>
<protein>
    <submittedName>
        <fullName evidence="5">Unannotated protein</fullName>
    </submittedName>
</protein>
<proteinExistence type="predicted"/>
<keyword evidence="3" id="KW-0067">ATP-binding</keyword>
<sequence>MSNEEVLRVADVSVRRGTRTILGPLTFAISPGERWVILGPNGAGKSTLLNLLATRAFPTSGKIFVLGKEMGKVDLFELRTRIGLAGVGISEDIPYEEKVRDVVVTAAYAVLGRWNEDYDLWDESRAVALLTTFGVRDLADRAYGTLSEGEKKRVQISRALMADPELLLLDEPTAGLDVGGREDLLRRFSEFSSDPLAPATVIVTHHIEEIPVGTTHALLLKDGAIAVSGPVQQVVTDEHVSAVFGVAVSISFDGSRYFARAAL</sequence>
<dbReference type="InterPro" id="IPR027417">
    <property type="entry name" value="P-loop_NTPase"/>
</dbReference>
<evidence type="ECO:0000259" key="4">
    <source>
        <dbReference type="PROSITE" id="PS50893"/>
    </source>
</evidence>
<keyword evidence="1" id="KW-0813">Transport</keyword>
<dbReference type="Pfam" id="PF00005">
    <property type="entry name" value="ABC_tran"/>
    <property type="match status" value="1"/>
</dbReference>